<gene>
    <name evidence="1" type="ORF">CCAP1982_LOCUS19414</name>
</gene>
<dbReference type="Proteomes" id="UP000606786">
    <property type="component" value="Unassembled WGS sequence"/>
</dbReference>
<evidence type="ECO:0000313" key="2">
    <source>
        <dbReference type="Proteomes" id="UP000606786"/>
    </source>
</evidence>
<dbReference type="AlphaFoldDB" id="A0A811V5A7"/>
<protein>
    <submittedName>
        <fullName evidence="1">(Mediterranean fruit fly) hypothetical protein</fullName>
    </submittedName>
</protein>
<accession>A0A811V5A7</accession>
<comment type="caution">
    <text evidence="1">The sequence shown here is derived from an EMBL/GenBank/DDBJ whole genome shotgun (WGS) entry which is preliminary data.</text>
</comment>
<proteinExistence type="predicted"/>
<sequence length="63" mass="7186">MKLLFNEKSKDVDEKGGKTVTAPAMVSRIIREMKKSLLMSAAEVKKELELQMSRYARDLDNVI</sequence>
<reference evidence="1" key="1">
    <citation type="submission" date="2020-11" db="EMBL/GenBank/DDBJ databases">
        <authorList>
            <person name="Whitehead M."/>
        </authorList>
    </citation>
    <scope>NUCLEOTIDE SEQUENCE</scope>
    <source>
        <strain evidence="1">EGII</strain>
    </source>
</reference>
<keyword evidence="2" id="KW-1185">Reference proteome</keyword>
<evidence type="ECO:0000313" key="1">
    <source>
        <dbReference type="EMBL" id="CAD7011308.1"/>
    </source>
</evidence>
<organism evidence="1 2">
    <name type="scientific">Ceratitis capitata</name>
    <name type="common">Mediterranean fruit fly</name>
    <name type="synonym">Tephritis capitata</name>
    <dbReference type="NCBI Taxonomy" id="7213"/>
    <lineage>
        <taxon>Eukaryota</taxon>
        <taxon>Metazoa</taxon>
        <taxon>Ecdysozoa</taxon>
        <taxon>Arthropoda</taxon>
        <taxon>Hexapoda</taxon>
        <taxon>Insecta</taxon>
        <taxon>Pterygota</taxon>
        <taxon>Neoptera</taxon>
        <taxon>Endopterygota</taxon>
        <taxon>Diptera</taxon>
        <taxon>Brachycera</taxon>
        <taxon>Muscomorpha</taxon>
        <taxon>Tephritoidea</taxon>
        <taxon>Tephritidae</taxon>
        <taxon>Ceratitis</taxon>
        <taxon>Ceratitis</taxon>
    </lineage>
</organism>
<name>A0A811V5A7_CERCA</name>
<dbReference type="EMBL" id="CAJHJT010000056">
    <property type="protein sequence ID" value="CAD7011308.1"/>
    <property type="molecule type" value="Genomic_DNA"/>
</dbReference>